<accession>A0A2N7S0A3</accession>
<gene>
    <name evidence="1" type="ORF">CIK84_12900</name>
</gene>
<organism evidence="1 2">
    <name type="scientific">Glutamicibacter arilaitensis</name>
    <dbReference type="NCBI Taxonomy" id="256701"/>
    <lineage>
        <taxon>Bacteria</taxon>
        <taxon>Bacillati</taxon>
        <taxon>Actinomycetota</taxon>
        <taxon>Actinomycetes</taxon>
        <taxon>Micrococcales</taxon>
        <taxon>Micrococcaceae</taxon>
        <taxon>Glutamicibacter</taxon>
    </lineage>
</organism>
<dbReference type="EMBL" id="PNQX01000002">
    <property type="protein sequence ID" value="PMQ19566.1"/>
    <property type="molecule type" value="Genomic_DNA"/>
</dbReference>
<dbReference type="Proteomes" id="UP000235739">
    <property type="component" value="Unassembled WGS sequence"/>
</dbReference>
<dbReference type="AlphaFoldDB" id="A0A2N7S0A3"/>
<evidence type="ECO:0000313" key="1">
    <source>
        <dbReference type="EMBL" id="PMQ19566.1"/>
    </source>
</evidence>
<protein>
    <submittedName>
        <fullName evidence="1">Uncharacterized protein</fullName>
    </submittedName>
</protein>
<sequence>MYTPFEDVGFILRAVNDVLTERFSASLTDESAHLLDALQPEKIQLRGGYVFPTHVAQMG</sequence>
<reference evidence="1 2" key="1">
    <citation type="journal article" date="2017" name="Elife">
        <title>Extensive horizontal gene transfer in cheese-associated bacteria.</title>
        <authorList>
            <person name="Bonham K.S."/>
            <person name="Wolfe B.E."/>
            <person name="Dutton R.J."/>
        </authorList>
    </citation>
    <scope>NUCLEOTIDE SEQUENCE [LARGE SCALE GENOMIC DNA]</scope>
    <source>
        <strain evidence="1 2">JB182</strain>
    </source>
</reference>
<name>A0A2N7S0A3_9MICC</name>
<evidence type="ECO:0000313" key="2">
    <source>
        <dbReference type="Proteomes" id="UP000235739"/>
    </source>
</evidence>
<proteinExistence type="predicted"/>
<comment type="caution">
    <text evidence="1">The sequence shown here is derived from an EMBL/GenBank/DDBJ whole genome shotgun (WGS) entry which is preliminary data.</text>
</comment>